<evidence type="ECO:0008006" key="3">
    <source>
        <dbReference type="Google" id="ProtNLM"/>
    </source>
</evidence>
<evidence type="ECO:0000313" key="2">
    <source>
        <dbReference type="Proteomes" id="UP001302745"/>
    </source>
</evidence>
<dbReference type="InterPro" id="IPR038883">
    <property type="entry name" value="AN11006-like"/>
</dbReference>
<dbReference type="PANTHER" id="PTHR42085:SF6">
    <property type="entry name" value="F-BOX DOMAIN-CONTAINING PROTEIN"/>
    <property type="match status" value="1"/>
</dbReference>
<dbReference type="EMBL" id="MU857113">
    <property type="protein sequence ID" value="KAK4149911.1"/>
    <property type="molecule type" value="Genomic_DNA"/>
</dbReference>
<accession>A0AAN6VGW2</accession>
<keyword evidence="2" id="KW-1185">Reference proteome</keyword>
<evidence type="ECO:0000313" key="1">
    <source>
        <dbReference type="EMBL" id="KAK4149911.1"/>
    </source>
</evidence>
<name>A0AAN6VGW2_9PEZI</name>
<dbReference type="AlphaFoldDB" id="A0AAN6VGW2"/>
<gene>
    <name evidence="1" type="ORF">C8A00DRAFT_46578</name>
</gene>
<proteinExistence type="predicted"/>
<protein>
    <recommendedName>
        <fullName evidence="3">F-box domain-containing protein</fullName>
    </recommendedName>
</protein>
<organism evidence="1 2">
    <name type="scientific">Chaetomidium leptoderma</name>
    <dbReference type="NCBI Taxonomy" id="669021"/>
    <lineage>
        <taxon>Eukaryota</taxon>
        <taxon>Fungi</taxon>
        <taxon>Dikarya</taxon>
        <taxon>Ascomycota</taxon>
        <taxon>Pezizomycotina</taxon>
        <taxon>Sordariomycetes</taxon>
        <taxon>Sordariomycetidae</taxon>
        <taxon>Sordariales</taxon>
        <taxon>Chaetomiaceae</taxon>
        <taxon>Chaetomidium</taxon>
    </lineage>
</organism>
<dbReference type="PANTHER" id="PTHR42085">
    <property type="entry name" value="F-BOX DOMAIN-CONTAINING PROTEIN"/>
    <property type="match status" value="1"/>
</dbReference>
<sequence>MLRLTPDTRHRIYLHAGLAYRQYYGETPPAVYNPGDPSKTQYDIDEGFKTFKFHGLLLSCRTIYAEASALLYSSNWFTIHYQPRRSLAPLRALTPSALGHLTNLKVVLNQTSCHGQNPGSGAPGSGGCCGDMCAYGQDPSGSSRHNLLPGGVVWHEYSHDLPLDGSGSLAQAVLVEWHATAAYHLASYIVPGQLELAFVCDVRHEDVETANLVLDSLRLLPRLKNCHIRLCGTRGSRLQHLAQEAALRARGIASLESPAPSRSFSPYLVNLPRELRLRILEYTDLVTPYKQVLWSRVSRGYYGSGHCKPEFHHGCQFNRCCETPWPQPSVGCFCRCWHTAFSSRCKCWAPPTPLFLVCRTLYSEASLVFYRENRFIVVDGPSRNPFMPWPPGDYPHESFAVSQFLRHVVPRHCLGYIRFLELAFAPFTPGHLSRPRDEHPALQDWSETLGWVKDKLNLPALTIRLVMAGSLDFPPEGSGKMTRAQGKEVLATYTRVLSPLQRLDPGSDGGLARFYAELAWPFRWTRWAASKLEWPKREQGWDWLKSKDRELKRRAEHFVMGERYERVSAAAGEPQWSVWTWVCLRHF</sequence>
<reference evidence="1" key="2">
    <citation type="submission" date="2023-05" db="EMBL/GenBank/DDBJ databases">
        <authorList>
            <consortium name="Lawrence Berkeley National Laboratory"/>
            <person name="Steindorff A."/>
            <person name="Hensen N."/>
            <person name="Bonometti L."/>
            <person name="Westerberg I."/>
            <person name="Brannstrom I.O."/>
            <person name="Guillou S."/>
            <person name="Cros-Aarteil S."/>
            <person name="Calhoun S."/>
            <person name="Haridas S."/>
            <person name="Kuo A."/>
            <person name="Mondo S."/>
            <person name="Pangilinan J."/>
            <person name="Riley R."/>
            <person name="Labutti K."/>
            <person name="Andreopoulos B."/>
            <person name="Lipzen A."/>
            <person name="Chen C."/>
            <person name="Yanf M."/>
            <person name="Daum C."/>
            <person name="Ng V."/>
            <person name="Clum A."/>
            <person name="Ohm R."/>
            <person name="Martin F."/>
            <person name="Silar P."/>
            <person name="Natvig D."/>
            <person name="Lalanne C."/>
            <person name="Gautier V."/>
            <person name="Ament-Velasquez S.L."/>
            <person name="Kruys A."/>
            <person name="Hutchinson M.I."/>
            <person name="Powell A.J."/>
            <person name="Barry K."/>
            <person name="Miller A.N."/>
            <person name="Grigoriev I.V."/>
            <person name="Debuchy R."/>
            <person name="Gladieux P."/>
            <person name="Thoren M.H."/>
            <person name="Johannesson H."/>
        </authorList>
    </citation>
    <scope>NUCLEOTIDE SEQUENCE</scope>
    <source>
        <strain evidence="1">CBS 538.74</strain>
    </source>
</reference>
<comment type="caution">
    <text evidence="1">The sequence shown here is derived from an EMBL/GenBank/DDBJ whole genome shotgun (WGS) entry which is preliminary data.</text>
</comment>
<dbReference type="Proteomes" id="UP001302745">
    <property type="component" value="Unassembled WGS sequence"/>
</dbReference>
<reference evidence="1" key="1">
    <citation type="journal article" date="2023" name="Mol. Phylogenet. Evol.">
        <title>Genome-scale phylogeny and comparative genomics of the fungal order Sordariales.</title>
        <authorList>
            <person name="Hensen N."/>
            <person name="Bonometti L."/>
            <person name="Westerberg I."/>
            <person name="Brannstrom I.O."/>
            <person name="Guillou S."/>
            <person name="Cros-Aarteil S."/>
            <person name="Calhoun S."/>
            <person name="Haridas S."/>
            <person name="Kuo A."/>
            <person name="Mondo S."/>
            <person name="Pangilinan J."/>
            <person name="Riley R."/>
            <person name="LaButti K."/>
            <person name="Andreopoulos B."/>
            <person name="Lipzen A."/>
            <person name="Chen C."/>
            <person name="Yan M."/>
            <person name="Daum C."/>
            <person name="Ng V."/>
            <person name="Clum A."/>
            <person name="Steindorff A."/>
            <person name="Ohm R.A."/>
            <person name="Martin F."/>
            <person name="Silar P."/>
            <person name="Natvig D.O."/>
            <person name="Lalanne C."/>
            <person name="Gautier V."/>
            <person name="Ament-Velasquez S.L."/>
            <person name="Kruys A."/>
            <person name="Hutchinson M.I."/>
            <person name="Powell A.J."/>
            <person name="Barry K."/>
            <person name="Miller A.N."/>
            <person name="Grigoriev I.V."/>
            <person name="Debuchy R."/>
            <person name="Gladieux P."/>
            <person name="Hiltunen Thoren M."/>
            <person name="Johannesson H."/>
        </authorList>
    </citation>
    <scope>NUCLEOTIDE SEQUENCE</scope>
    <source>
        <strain evidence="1">CBS 538.74</strain>
    </source>
</reference>